<dbReference type="CDD" id="cd00570">
    <property type="entry name" value="GST_N_family"/>
    <property type="match status" value="1"/>
</dbReference>
<organism evidence="6 7">
    <name type="scientific">Ensete ventricosum</name>
    <name type="common">Abyssinian banana</name>
    <name type="synonym">Musa ensete</name>
    <dbReference type="NCBI Taxonomy" id="4639"/>
    <lineage>
        <taxon>Eukaryota</taxon>
        <taxon>Viridiplantae</taxon>
        <taxon>Streptophyta</taxon>
        <taxon>Embryophyta</taxon>
        <taxon>Tracheophyta</taxon>
        <taxon>Spermatophyta</taxon>
        <taxon>Magnoliopsida</taxon>
        <taxon>Liliopsida</taxon>
        <taxon>Zingiberales</taxon>
        <taxon>Musaceae</taxon>
        <taxon>Ensete</taxon>
    </lineage>
</organism>
<evidence type="ECO:0000256" key="2">
    <source>
        <dbReference type="ARBA" id="ARBA00022679"/>
    </source>
</evidence>
<comment type="catalytic activity">
    <reaction evidence="4">
        <text>RX + glutathione = an S-substituted glutathione + a halide anion + H(+)</text>
        <dbReference type="Rhea" id="RHEA:16437"/>
        <dbReference type="ChEBI" id="CHEBI:15378"/>
        <dbReference type="ChEBI" id="CHEBI:16042"/>
        <dbReference type="ChEBI" id="CHEBI:17792"/>
        <dbReference type="ChEBI" id="CHEBI:57925"/>
        <dbReference type="ChEBI" id="CHEBI:90779"/>
        <dbReference type="EC" id="2.5.1.18"/>
    </reaction>
</comment>
<comment type="caution">
    <text evidence="6">The sequence shown here is derived from an EMBL/GenBank/DDBJ whole genome shotgun (WGS) entry which is preliminary data.</text>
</comment>
<dbReference type="EMBL" id="AMZH03007747">
    <property type="protein sequence ID" value="RRT60535.1"/>
    <property type="molecule type" value="Genomic_DNA"/>
</dbReference>
<dbReference type="Proteomes" id="UP000287651">
    <property type="component" value="Unassembled WGS sequence"/>
</dbReference>
<sequence>MAAEKPVEVCVKAAAGAPDSLGDCKPFLPSLSLSFVTPVYPRLTAFFLYLMGTIGPFSQRVLLTLEEKNIPYDIKLTDVSNKPDWFLEISPEGKVPVLKLDDGKWVPDSDVITQMLEEKYSNPSLVTPPEYSSV</sequence>
<dbReference type="InterPro" id="IPR036249">
    <property type="entry name" value="Thioredoxin-like_sf"/>
</dbReference>
<dbReference type="PANTHER" id="PTHR44420:SF2">
    <property type="entry name" value="GLUTATHIONE S-TRANSFERASE DHAR2-RELATED"/>
    <property type="match status" value="1"/>
</dbReference>
<dbReference type="EC" id="2.5.1.18" evidence="1"/>
<feature type="domain" description="GST N-terminal" evidence="5">
    <location>
        <begin position="45"/>
        <end position="124"/>
    </location>
</feature>
<evidence type="ECO:0000256" key="3">
    <source>
        <dbReference type="ARBA" id="ARBA00024194"/>
    </source>
</evidence>
<dbReference type="Pfam" id="PF13409">
    <property type="entry name" value="GST_N_2"/>
    <property type="match status" value="1"/>
</dbReference>
<dbReference type="GO" id="GO:0045174">
    <property type="term" value="F:glutathione dehydrogenase (ascorbate) activity"/>
    <property type="evidence" value="ECO:0007669"/>
    <property type="project" value="InterPro"/>
</dbReference>
<comment type="similarity">
    <text evidence="3">Belongs to the GST superfamily. DHAR family.</text>
</comment>
<evidence type="ECO:0000256" key="1">
    <source>
        <dbReference type="ARBA" id="ARBA00012452"/>
    </source>
</evidence>
<dbReference type="GO" id="GO:0004364">
    <property type="term" value="F:glutathione transferase activity"/>
    <property type="evidence" value="ECO:0007669"/>
    <property type="project" value="UniProtKB-EC"/>
</dbReference>
<protein>
    <recommendedName>
        <fullName evidence="1">glutathione transferase</fullName>
        <ecNumber evidence="1">2.5.1.18</ecNumber>
    </recommendedName>
</protein>
<proteinExistence type="inferred from homology"/>
<accession>A0A444DDR2</accession>
<dbReference type="SUPFAM" id="SSF52833">
    <property type="entry name" value="Thioredoxin-like"/>
    <property type="match status" value="1"/>
</dbReference>
<dbReference type="GO" id="GO:0033355">
    <property type="term" value="P:ascorbate glutathione cycle"/>
    <property type="evidence" value="ECO:0007669"/>
    <property type="project" value="InterPro"/>
</dbReference>
<evidence type="ECO:0000313" key="6">
    <source>
        <dbReference type="EMBL" id="RRT60535.1"/>
    </source>
</evidence>
<evidence type="ECO:0000256" key="4">
    <source>
        <dbReference type="ARBA" id="ARBA00047960"/>
    </source>
</evidence>
<gene>
    <name evidence="6" type="ORF">B296_00021522</name>
</gene>
<dbReference type="InterPro" id="IPR004045">
    <property type="entry name" value="Glutathione_S-Trfase_N"/>
</dbReference>
<dbReference type="PANTHER" id="PTHR44420">
    <property type="entry name" value="GLUTATHIONE S-TRANSFERASE DHAR2-RELATED"/>
    <property type="match status" value="1"/>
</dbReference>
<keyword evidence="2" id="KW-0808">Transferase</keyword>
<evidence type="ECO:0000313" key="7">
    <source>
        <dbReference type="Proteomes" id="UP000287651"/>
    </source>
</evidence>
<dbReference type="InterPro" id="IPR044627">
    <property type="entry name" value="DHAR1/2/3/4"/>
</dbReference>
<dbReference type="PROSITE" id="PS50404">
    <property type="entry name" value="GST_NTER"/>
    <property type="match status" value="1"/>
</dbReference>
<evidence type="ECO:0000259" key="5">
    <source>
        <dbReference type="PROSITE" id="PS50404"/>
    </source>
</evidence>
<dbReference type="AlphaFoldDB" id="A0A444DDR2"/>
<reference evidence="6 7" key="1">
    <citation type="journal article" date="2014" name="Agronomy (Basel)">
        <title>A Draft Genome Sequence for Ensete ventricosum, the Drought-Tolerant Tree Against Hunger.</title>
        <authorList>
            <person name="Harrison J."/>
            <person name="Moore K.A."/>
            <person name="Paszkiewicz K."/>
            <person name="Jones T."/>
            <person name="Grant M."/>
            <person name="Ambacheew D."/>
            <person name="Muzemil S."/>
            <person name="Studholme D.J."/>
        </authorList>
    </citation>
    <scope>NUCLEOTIDE SEQUENCE [LARGE SCALE GENOMIC DNA]</scope>
</reference>
<name>A0A444DDR2_ENSVE</name>
<dbReference type="Gene3D" id="3.40.30.10">
    <property type="entry name" value="Glutaredoxin"/>
    <property type="match status" value="1"/>
</dbReference>